<accession>A0A1D2YX54</accession>
<sequence length="230" mass="26662">MWLTVAYDHTSLFSLKNTNATSSGGKTNLVPTMYSVKLAIIDALYKLGENGEEHFNWIKELTIRFSPPQYAIINNSFIKILREPKEKQKKAFISSIAYREFVYFSGELKIALELSNLKDEQIELLKMALVHINYFGKKGSFVQFKGYKLLDEYELSDEFTWDLRDKRESFNSLVVFQHLDDIGEKAKFSNINTFDESKNKLGMDRILIPTAIPYVLKSSSRGYSYYHKSN</sequence>
<dbReference type="AlphaFoldDB" id="A0A1D2YX54"/>
<name>A0A1D2YX54_9BACI</name>
<comment type="caution">
    <text evidence="1">The sequence shown here is derived from an EMBL/GenBank/DDBJ whole genome shotgun (WGS) entry which is preliminary data.</text>
</comment>
<dbReference type="EMBL" id="MIJF01000005">
    <property type="protein sequence ID" value="OEG00203.1"/>
    <property type="molecule type" value="Genomic_DNA"/>
</dbReference>
<evidence type="ECO:0000313" key="1">
    <source>
        <dbReference type="EMBL" id="OEG00203.1"/>
    </source>
</evidence>
<dbReference type="RefSeq" id="WP_069655929.1">
    <property type="nucleotide sequence ID" value="NZ_MIJF01000005.1"/>
</dbReference>
<dbReference type="STRING" id="337097.BHF71_05815"/>
<reference evidence="1 2" key="1">
    <citation type="submission" date="2016-09" db="EMBL/GenBank/DDBJ databases">
        <title>Draft genome sequence for the type strain of Vulcanibacillus modesticaldus BR, a strictly anaerobic, moderately thermophilic, and nitrate-reducing bacterium from deep sea-hydrothermal vents of the Mid-Atlantic Ridge.</title>
        <authorList>
            <person name="Abin C.A."/>
            <person name="Hollibaugh J.T."/>
        </authorList>
    </citation>
    <scope>NUCLEOTIDE SEQUENCE [LARGE SCALE GENOMIC DNA]</scope>
    <source>
        <strain evidence="1 2">BR</strain>
    </source>
</reference>
<dbReference type="Proteomes" id="UP000243739">
    <property type="component" value="Unassembled WGS sequence"/>
</dbReference>
<organism evidence="1 2">
    <name type="scientific">Vulcanibacillus modesticaldus</name>
    <dbReference type="NCBI Taxonomy" id="337097"/>
    <lineage>
        <taxon>Bacteria</taxon>
        <taxon>Bacillati</taxon>
        <taxon>Bacillota</taxon>
        <taxon>Bacilli</taxon>
        <taxon>Bacillales</taxon>
        <taxon>Bacillaceae</taxon>
        <taxon>Vulcanibacillus</taxon>
    </lineage>
</organism>
<gene>
    <name evidence="1" type="ORF">BHF71_05815</name>
</gene>
<dbReference type="OrthoDB" id="979132at2"/>
<proteinExistence type="predicted"/>
<protein>
    <submittedName>
        <fullName evidence="1">Uncharacterized protein</fullName>
    </submittedName>
</protein>
<keyword evidence="2" id="KW-1185">Reference proteome</keyword>
<evidence type="ECO:0000313" key="2">
    <source>
        <dbReference type="Proteomes" id="UP000243739"/>
    </source>
</evidence>